<name>A0A0E0FVA0_ORYNI</name>
<dbReference type="Gramene" id="ONIVA01G40940.1">
    <property type="protein sequence ID" value="ONIVA01G40940.1"/>
    <property type="gene ID" value="ONIVA01G40940"/>
</dbReference>
<protein>
    <submittedName>
        <fullName evidence="9">Uncharacterized protein</fullName>
    </submittedName>
</protein>
<keyword evidence="4 8" id="KW-0812">Transmembrane</keyword>
<feature type="transmembrane region" description="Helical" evidence="8">
    <location>
        <begin position="301"/>
        <end position="321"/>
    </location>
</feature>
<dbReference type="InterPro" id="IPR004813">
    <property type="entry name" value="OPT"/>
</dbReference>
<evidence type="ECO:0000256" key="8">
    <source>
        <dbReference type="SAM" id="Phobius"/>
    </source>
</evidence>
<evidence type="ECO:0000256" key="5">
    <source>
        <dbReference type="ARBA" id="ARBA00022989"/>
    </source>
</evidence>
<dbReference type="NCBIfam" id="TIGR00728">
    <property type="entry name" value="OPT_sfam"/>
    <property type="match status" value="1"/>
</dbReference>
<evidence type="ECO:0000256" key="4">
    <source>
        <dbReference type="ARBA" id="ARBA00022692"/>
    </source>
</evidence>
<dbReference type="GO" id="GO:0035673">
    <property type="term" value="F:oligopeptide transmembrane transporter activity"/>
    <property type="evidence" value="ECO:0007669"/>
    <property type="project" value="InterPro"/>
</dbReference>
<feature type="transmembrane region" description="Helical" evidence="8">
    <location>
        <begin position="242"/>
        <end position="260"/>
    </location>
</feature>
<feature type="transmembrane region" description="Helical" evidence="8">
    <location>
        <begin position="467"/>
        <end position="490"/>
    </location>
</feature>
<dbReference type="PANTHER" id="PTHR31645">
    <property type="entry name" value="OLIGOPEPTIDE TRANSPORTER YGL114W-RELATED"/>
    <property type="match status" value="1"/>
</dbReference>
<dbReference type="HOGENOM" id="CLU_015477_2_0_1"/>
<feature type="region of interest" description="Disordered" evidence="7">
    <location>
        <begin position="1"/>
        <end position="21"/>
    </location>
</feature>
<keyword evidence="5 8" id="KW-1133">Transmembrane helix</keyword>
<keyword evidence="10" id="KW-1185">Reference proteome</keyword>
<dbReference type="OMA" id="GRMMAFF"/>
<feature type="transmembrane region" description="Helical" evidence="8">
    <location>
        <begin position="502"/>
        <end position="535"/>
    </location>
</feature>
<organism evidence="9">
    <name type="scientific">Oryza nivara</name>
    <name type="common">Indian wild rice</name>
    <name type="synonym">Oryza sativa f. spontanea</name>
    <dbReference type="NCBI Taxonomy" id="4536"/>
    <lineage>
        <taxon>Eukaryota</taxon>
        <taxon>Viridiplantae</taxon>
        <taxon>Streptophyta</taxon>
        <taxon>Embryophyta</taxon>
        <taxon>Tracheophyta</taxon>
        <taxon>Spermatophyta</taxon>
        <taxon>Magnoliopsida</taxon>
        <taxon>Liliopsida</taxon>
        <taxon>Poales</taxon>
        <taxon>Poaceae</taxon>
        <taxon>BOP clade</taxon>
        <taxon>Oryzoideae</taxon>
        <taxon>Oryzeae</taxon>
        <taxon>Oryzinae</taxon>
        <taxon>Oryza</taxon>
    </lineage>
</organism>
<evidence type="ECO:0000313" key="9">
    <source>
        <dbReference type="EnsemblPlants" id="ONIVA01G40940.1"/>
    </source>
</evidence>
<feature type="transmembrane region" description="Helical" evidence="8">
    <location>
        <begin position="134"/>
        <end position="157"/>
    </location>
</feature>
<feature type="compositionally biased region" description="Basic and acidic residues" evidence="7">
    <location>
        <begin position="1"/>
        <end position="17"/>
    </location>
</feature>
<dbReference type="Proteomes" id="UP000006591">
    <property type="component" value="Chromosome 1"/>
</dbReference>
<evidence type="ECO:0000256" key="1">
    <source>
        <dbReference type="ARBA" id="ARBA00004141"/>
    </source>
</evidence>
<keyword evidence="3" id="KW-0813">Transport</keyword>
<keyword evidence="6 8" id="KW-0472">Membrane</keyword>
<dbReference type="STRING" id="4536.A0A0E0FVA0"/>
<evidence type="ECO:0000256" key="3">
    <source>
        <dbReference type="ARBA" id="ARBA00022448"/>
    </source>
</evidence>
<feature type="transmembrane region" description="Helical" evidence="8">
    <location>
        <begin position="612"/>
        <end position="633"/>
    </location>
</feature>
<feature type="transmembrane region" description="Helical" evidence="8">
    <location>
        <begin position="60"/>
        <end position="76"/>
    </location>
</feature>
<comment type="similarity">
    <text evidence="2">Belongs to the YSL (TC 2.A.67.2) family.</text>
</comment>
<dbReference type="InterPro" id="IPR045035">
    <property type="entry name" value="YSL-like"/>
</dbReference>
<evidence type="ECO:0000256" key="6">
    <source>
        <dbReference type="ARBA" id="ARBA00023136"/>
    </source>
</evidence>
<feature type="transmembrane region" description="Helical" evidence="8">
    <location>
        <begin position="181"/>
        <end position="202"/>
    </location>
</feature>
<feature type="transmembrane region" description="Helical" evidence="8">
    <location>
        <begin position="555"/>
        <end position="576"/>
    </location>
</feature>
<feature type="transmembrane region" description="Helical" evidence="8">
    <location>
        <begin position="437"/>
        <end position="461"/>
    </location>
</feature>
<accession>A0A0E0FVA0</accession>
<dbReference type="GO" id="GO:0016020">
    <property type="term" value="C:membrane"/>
    <property type="evidence" value="ECO:0007669"/>
    <property type="project" value="UniProtKB-SubCell"/>
</dbReference>
<dbReference type="EnsemblPlants" id="ONIVA01G40940.1">
    <property type="protein sequence ID" value="ONIVA01G40940.1"/>
    <property type="gene ID" value="ONIVA01G40940"/>
</dbReference>
<comment type="subcellular location">
    <subcellularLocation>
        <location evidence="1">Membrane</location>
        <topology evidence="1">Multi-pass membrane protein</topology>
    </subcellularLocation>
</comment>
<dbReference type="AlphaFoldDB" id="A0A0E0FVA0"/>
<dbReference type="eggNOG" id="ENOG502QQ2H">
    <property type="taxonomic scope" value="Eukaryota"/>
</dbReference>
<evidence type="ECO:0000256" key="7">
    <source>
        <dbReference type="SAM" id="MobiDB-lite"/>
    </source>
</evidence>
<sequence length="741" mass="80485">MESVGDPRDGPSTEHAFEGQPVPPWTEQVTLRAVVASAALGVALSSVMMNLVFTSGIIPSLNISAGLLGFFLLKAWTRLLDQLGSPGRPFTRQENAVVQTCVVACASMTYSGTPPRAARRRALASSCIASSIDLAVVTPTSLAAGLFLGGFGSYLLAMDRKTAEKTSTGDDSSASVSEPEFGRMMAFFFLVSFVGLLAIVPMRKTMIIRHRLTFPSGSATAHLINSFHTPHGARQAKRQVSLVLRSSLASLFWSIFQWFYTGGPNCGFTSFPTFGLSAFNRGFYISLNGTYVGIGMISPHLINVSMLFGSIISWGIMWPYIRSKRGIWYDADLQETNLKSFSGYKTKKKKDDVDDVHQESVRLHFVVIEKVFCAIAMILGDGIFQLVAISLRTIHTVRHHQVAAETLRSFSDVDAMPRPVMSFDDRRRTQVFLREHIPSTFAISGYVVLATVSTVVIPLMYGQVRYYHVAAAYAFAPVLAFCNAYGTGVAETNFSAQYNKLVILMFASWIGIKNGGIVGSLVICGIVSSIVSTASDFMSDFKTSYLTLTSPRATLVSQVIGTAMGCVVNPAVFTVFHHFYEMNPNKTYQAPLAKIYRGIAVLGAGGLELPKYCLAISATFFVLALAVCAMREVAAHGKWRAEPYIPSVTGMAVSFLLVPAVSIDMCIGSLIVFLWNRNDKLGSQVFGPVLASGLICGDGLFSIPYALLARYDVTPPICIRFLARVQNDKLDAFLASKAKAG</sequence>
<evidence type="ECO:0000256" key="2">
    <source>
        <dbReference type="ARBA" id="ARBA00010276"/>
    </source>
</evidence>
<evidence type="ECO:0000313" key="10">
    <source>
        <dbReference type="Proteomes" id="UP000006591"/>
    </source>
</evidence>
<proteinExistence type="inferred from homology"/>
<dbReference type="PANTHER" id="PTHR31645:SF14">
    <property type="entry name" value="METAL-NICOTIANAMINE TRANSPORTER YSL18-RELATED"/>
    <property type="match status" value="1"/>
</dbReference>
<reference evidence="9" key="2">
    <citation type="submission" date="2018-04" db="EMBL/GenBank/DDBJ databases">
        <title>OnivRS2 (Oryza nivara Reference Sequence Version 2).</title>
        <authorList>
            <person name="Zhang J."/>
            <person name="Kudrna D."/>
            <person name="Lee S."/>
            <person name="Talag J."/>
            <person name="Rajasekar S."/>
            <person name="Welchert J."/>
            <person name="Hsing Y.-I."/>
            <person name="Wing R.A."/>
        </authorList>
    </citation>
    <scope>NUCLEOTIDE SEQUENCE [LARGE SCALE GENOMIC DNA]</scope>
</reference>
<reference evidence="9" key="1">
    <citation type="submission" date="2015-04" db="UniProtKB">
        <authorList>
            <consortium name="EnsemblPlants"/>
        </authorList>
    </citation>
    <scope>IDENTIFICATION</scope>
    <source>
        <strain evidence="9">SL10</strain>
    </source>
</reference>
<feature type="transmembrane region" description="Helical" evidence="8">
    <location>
        <begin position="653"/>
        <end position="675"/>
    </location>
</feature>
<dbReference type="Pfam" id="PF03169">
    <property type="entry name" value="OPT"/>
    <property type="match status" value="2"/>
</dbReference>